<dbReference type="STRING" id="441112.SAMN04488094_101673"/>
<sequence length="172" mass="19664">MEDWYQTAFELIDMRSFSNLWYWIALAVMWSTASHWVLGVPYDMITRARRFGGEAEEDLRDLVRIYVNRLLFIADTTGVWMLAFASFLLTTLALLGFVYGVEFAQAVFLLGLPMGLVFALSIRTARRIKSADGEGLYRMLARHRFMTQAIGMVSIAITAFWGMWQNLALGVL</sequence>
<organism evidence="2 3">
    <name type="scientific">Tropicimonas isoalkanivorans</name>
    <dbReference type="NCBI Taxonomy" id="441112"/>
    <lineage>
        <taxon>Bacteria</taxon>
        <taxon>Pseudomonadati</taxon>
        <taxon>Pseudomonadota</taxon>
        <taxon>Alphaproteobacteria</taxon>
        <taxon>Rhodobacterales</taxon>
        <taxon>Roseobacteraceae</taxon>
        <taxon>Tropicimonas</taxon>
    </lineage>
</organism>
<feature type="transmembrane region" description="Helical" evidence="1">
    <location>
        <begin position="145"/>
        <end position="164"/>
    </location>
</feature>
<evidence type="ECO:0000313" key="2">
    <source>
        <dbReference type="EMBL" id="SFB82896.1"/>
    </source>
</evidence>
<name>A0A1I1E877_9RHOB</name>
<feature type="transmembrane region" description="Helical" evidence="1">
    <location>
        <begin position="20"/>
        <end position="40"/>
    </location>
</feature>
<dbReference type="AlphaFoldDB" id="A0A1I1E877"/>
<dbReference type="EMBL" id="FOLG01000001">
    <property type="protein sequence ID" value="SFB82896.1"/>
    <property type="molecule type" value="Genomic_DNA"/>
</dbReference>
<protein>
    <recommendedName>
        <fullName evidence="4">Component of SufBCD complex</fullName>
    </recommendedName>
</protein>
<dbReference type="Proteomes" id="UP000198728">
    <property type="component" value="Unassembled WGS sequence"/>
</dbReference>
<feature type="transmembrane region" description="Helical" evidence="1">
    <location>
        <begin position="103"/>
        <end position="124"/>
    </location>
</feature>
<keyword evidence="1" id="KW-0812">Transmembrane</keyword>
<reference evidence="2 3" key="1">
    <citation type="submission" date="2016-10" db="EMBL/GenBank/DDBJ databases">
        <authorList>
            <person name="de Groot N.N."/>
        </authorList>
    </citation>
    <scope>NUCLEOTIDE SEQUENCE [LARGE SCALE GENOMIC DNA]</scope>
    <source>
        <strain evidence="2 3">DSM 19548</strain>
    </source>
</reference>
<evidence type="ECO:0000256" key="1">
    <source>
        <dbReference type="SAM" id="Phobius"/>
    </source>
</evidence>
<keyword evidence="3" id="KW-1185">Reference proteome</keyword>
<keyword evidence="1" id="KW-1133">Transmembrane helix</keyword>
<evidence type="ECO:0008006" key="4">
    <source>
        <dbReference type="Google" id="ProtNLM"/>
    </source>
</evidence>
<gene>
    <name evidence="2" type="ORF">SAMN04488094_101673</name>
</gene>
<proteinExistence type="predicted"/>
<feature type="transmembrane region" description="Helical" evidence="1">
    <location>
        <begin position="70"/>
        <end position="97"/>
    </location>
</feature>
<keyword evidence="1" id="KW-0472">Membrane</keyword>
<accession>A0A1I1E877</accession>
<evidence type="ECO:0000313" key="3">
    <source>
        <dbReference type="Proteomes" id="UP000198728"/>
    </source>
</evidence>